<comment type="caution">
    <text evidence="1">The sequence shown here is derived from an EMBL/GenBank/DDBJ whole genome shotgun (WGS) entry which is preliminary data.</text>
</comment>
<keyword evidence="2" id="KW-1185">Reference proteome</keyword>
<sequence>MLRRSLKSSISEEAADEANWEQKYLEYPVWLGGTLFDHRNHFSAVTDNESFLISYHNSKKELLQGADFQTETLWFSKSSSEVKWKFRE</sequence>
<dbReference type="AlphaFoldDB" id="A0A8X6PL46"/>
<evidence type="ECO:0000313" key="1">
    <source>
        <dbReference type="EMBL" id="GFT76566.1"/>
    </source>
</evidence>
<name>A0A8X6PL46_NEPPI</name>
<organism evidence="1 2">
    <name type="scientific">Nephila pilipes</name>
    <name type="common">Giant wood spider</name>
    <name type="synonym">Nephila maculata</name>
    <dbReference type="NCBI Taxonomy" id="299642"/>
    <lineage>
        <taxon>Eukaryota</taxon>
        <taxon>Metazoa</taxon>
        <taxon>Ecdysozoa</taxon>
        <taxon>Arthropoda</taxon>
        <taxon>Chelicerata</taxon>
        <taxon>Arachnida</taxon>
        <taxon>Araneae</taxon>
        <taxon>Araneomorphae</taxon>
        <taxon>Entelegynae</taxon>
        <taxon>Araneoidea</taxon>
        <taxon>Nephilidae</taxon>
        <taxon>Nephila</taxon>
    </lineage>
</organism>
<proteinExistence type="predicted"/>
<dbReference type="EMBL" id="BMAW01071096">
    <property type="protein sequence ID" value="GFT76566.1"/>
    <property type="molecule type" value="Genomic_DNA"/>
</dbReference>
<protein>
    <submittedName>
        <fullName evidence="1">Uncharacterized protein</fullName>
    </submittedName>
</protein>
<dbReference type="Proteomes" id="UP000887013">
    <property type="component" value="Unassembled WGS sequence"/>
</dbReference>
<reference evidence="1" key="1">
    <citation type="submission" date="2020-08" db="EMBL/GenBank/DDBJ databases">
        <title>Multicomponent nature underlies the extraordinary mechanical properties of spider dragline silk.</title>
        <authorList>
            <person name="Kono N."/>
            <person name="Nakamura H."/>
            <person name="Mori M."/>
            <person name="Yoshida Y."/>
            <person name="Ohtoshi R."/>
            <person name="Malay A.D."/>
            <person name="Moran D.A.P."/>
            <person name="Tomita M."/>
            <person name="Numata K."/>
            <person name="Arakawa K."/>
        </authorList>
    </citation>
    <scope>NUCLEOTIDE SEQUENCE</scope>
</reference>
<gene>
    <name evidence="1" type="ORF">NPIL_235991</name>
</gene>
<accession>A0A8X6PL46</accession>
<evidence type="ECO:0000313" key="2">
    <source>
        <dbReference type="Proteomes" id="UP000887013"/>
    </source>
</evidence>